<evidence type="ECO:0000313" key="4">
    <source>
        <dbReference type="EMBL" id="AQT06623.1"/>
    </source>
</evidence>
<dbReference type="Proteomes" id="UP000189055">
    <property type="component" value="Plasmid pAC1084_1"/>
</dbReference>
<dbReference type="EMBL" id="CP014688">
    <property type="protein sequence ID" value="AQT06623.1"/>
    <property type="molecule type" value="Genomic_DNA"/>
</dbReference>
<dbReference type="GO" id="GO:0050568">
    <property type="term" value="F:protein-glutamine glutaminase activity"/>
    <property type="evidence" value="ECO:0007669"/>
    <property type="project" value="UniProtKB-UniRule"/>
</dbReference>
<dbReference type="InterPro" id="IPR011324">
    <property type="entry name" value="Cytotoxic_necrot_fac-like_cat"/>
</dbReference>
<organism evidence="4 5">
    <name type="scientific">Acetobacter persici</name>
    <dbReference type="NCBI Taxonomy" id="1076596"/>
    <lineage>
        <taxon>Bacteria</taxon>
        <taxon>Pseudomonadati</taxon>
        <taxon>Pseudomonadota</taxon>
        <taxon>Alphaproteobacteria</taxon>
        <taxon>Acetobacterales</taxon>
        <taxon>Acetobacteraceae</taxon>
        <taxon>Acetobacter</taxon>
    </lineage>
</organism>
<comment type="similarity">
    <text evidence="3">Belongs to the CheD family.</text>
</comment>
<dbReference type="PANTHER" id="PTHR35147">
    <property type="entry name" value="CHEMORECEPTOR GLUTAMINE DEAMIDASE CHED-RELATED"/>
    <property type="match status" value="1"/>
</dbReference>
<keyword evidence="2 3" id="KW-0378">Hydrolase</keyword>
<name>A0A1U9LJI9_9PROT</name>
<dbReference type="Pfam" id="PF03975">
    <property type="entry name" value="CheD"/>
    <property type="match status" value="1"/>
</dbReference>
<reference evidence="4 5" key="1">
    <citation type="submission" date="2016-03" db="EMBL/GenBank/DDBJ databases">
        <title>Acetic acid bacteria sequencing.</title>
        <authorList>
            <person name="Brandt J."/>
            <person name="Jakob F."/>
            <person name="Vogel R.F."/>
        </authorList>
    </citation>
    <scope>NUCLEOTIDE SEQUENCE [LARGE SCALE GENOMIC DNA]</scope>
    <source>
        <strain evidence="4 5">TMW2.1084</strain>
        <plasmid evidence="5">pac1084_1</plasmid>
    </source>
</reference>
<dbReference type="SUPFAM" id="SSF64438">
    <property type="entry name" value="CNF1/YfiH-like putative cysteine hydrolases"/>
    <property type="match status" value="1"/>
</dbReference>
<dbReference type="AlphaFoldDB" id="A0A1U9LJI9"/>
<comment type="catalytic activity">
    <reaction evidence="3">
        <text>L-glutaminyl-[protein] + H2O = L-glutamyl-[protein] + NH4(+)</text>
        <dbReference type="Rhea" id="RHEA:16441"/>
        <dbReference type="Rhea" id="RHEA-COMP:10207"/>
        <dbReference type="Rhea" id="RHEA-COMP:10208"/>
        <dbReference type="ChEBI" id="CHEBI:15377"/>
        <dbReference type="ChEBI" id="CHEBI:28938"/>
        <dbReference type="ChEBI" id="CHEBI:29973"/>
        <dbReference type="ChEBI" id="CHEBI:30011"/>
        <dbReference type="EC" id="3.5.1.44"/>
    </reaction>
</comment>
<dbReference type="GO" id="GO:0006935">
    <property type="term" value="P:chemotaxis"/>
    <property type="evidence" value="ECO:0007669"/>
    <property type="project" value="UniProtKB-UniRule"/>
</dbReference>
<proteinExistence type="inferred from homology"/>
<dbReference type="KEGG" id="aper:A0U91_16585"/>
<dbReference type="PANTHER" id="PTHR35147:SF2">
    <property type="entry name" value="CHEMORECEPTOR GLUTAMINE DEAMIDASE CHED-RELATED"/>
    <property type="match status" value="1"/>
</dbReference>
<dbReference type="InterPro" id="IPR005659">
    <property type="entry name" value="Chemorcpt_Glu_NH3ase_CheD"/>
</dbReference>
<dbReference type="EC" id="3.5.1.44" evidence="3"/>
<comment type="function">
    <text evidence="3">Probably deamidates glutamine residues to glutamate on methyl-accepting chemotaxis receptors (MCPs), playing an important role in chemotaxis.</text>
</comment>
<evidence type="ECO:0000256" key="3">
    <source>
        <dbReference type="HAMAP-Rule" id="MF_01440"/>
    </source>
</evidence>
<gene>
    <name evidence="3" type="primary">cheD</name>
    <name evidence="4" type="ORF">A0U91_16585</name>
</gene>
<dbReference type="Gene3D" id="3.30.1330.200">
    <property type="match status" value="1"/>
</dbReference>
<dbReference type="CDD" id="cd16352">
    <property type="entry name" value="CheD"/>
    <property type="match status" value="1"/>
</dbReference>
<protein>
    <recommendedName>
        <fullName evidence="3">Probable chemoreceptor glutamine deamidase CheD</fullName>
        <ecNumber evidence="3">3.5.1.44</ecNumber>
    </recommendedName>
</protein>
<dbReference type="HAMAP" id="MF_01440">
    <property type="entry name" value="CheD"/>
    <property type="match status" value="1"/>
</dbReference>
<keyword evidence="1 3" id="KW-0145">Chemotaxis</keyword>
<keyword evidence="4" id="KW-0614">Plasmid</keyword>
<evidence type="ECO:0000256" key="2">
    <source>
        <dbReference type="ARBA" id="ARBA00022801"/>
    </source>
</evidence>
<accession>A0A1U9LJI9</accession>
<evidence type="ECO:0000256" key="1">
    <source>
        <dbReference type="ARBA" id="ARBA00022500"/>
    </source>
</evidence>
<evidence type="ECO:0000313" key="5">
    <source>
        <dbReference type="Proteomes" id="UP000189055"/>
    </source>
</evidence>
<dbReference type="InterPro" id="IPR038592">
    <property type="entry name" value="CheD-like_sf"/>
</dbReference>
<geneLocation type="plasmid" evidence="5">
    <name>pac1084_1</name>
</geneLocation>
<sequence>MRTSLKITTVLQGEVAISSDPEIVFGTVLGSCISVCVFDSAVGVGGMNHFLLPGGEKSGTDGDTAFRFGINAMERLLNGILKAGGKRHNLKCKAFGGAAVLASMSDVGAENVAFVKRYLKTEGLECVSFSFGGNQARRIRFWPCTGDARQSLVTDCLLAVGKQEEAYQKQEREIERNWKSHTPSVELF</sequence>